<comment type="caution">
    <text evidence="2">The sequence shown here is derived from an EMBL/GenBank/DDBJ whole genome shotgun (WGS) entry which is preliminary data.</text>
</comment>
<evidence type="ECO:0000313" key="2">
    <source>
        <dbReference type="EMBL" id="GAH94088.1"/>
    </source>
</evidence>
<organism evidence="2">
    <name type="scientific">marine sediment metagenome</name>
    <dbReference type="NCBI Taxonomy" id="412755"/>
    <lineage>
        <taxon>unclassified sequences</taxon>
        <taxon>metagenomes</taxon>
        <taxon>ecological metagenomes</taxon>
    </lineage>
</organism>
<dbReference type="EMBL" id="BARV01002609">
    <property type="protein sequence ID" value="GAH94088.1"/>
    <property type="molecule type" value="Genomic_DNA"/>
</dbReference>
<name>X1LIX2_9ZZZZ</name>
<reference evidence="2" key="1">
    <citation type="journal article" date="2014" name="Front. Microbiol.">
        <title>High frequency of phylogenetically diverse reductive dehalogenase-homologous genes in deep subseafloor sedimentary metagenomes.</title>
        <authorList>
            <person name="Kawai M."/>
            <person name="Futagami T."/>
            <person name="Toyoda A."/>
            <person name="Takaki Y."/>
            <person name="Nishi S."/>
            <person name="Hori S."/>
            <person name="Arai W."/>
            <person name="Tsubouchi T."/>
            <person name="Morono Y."/>
            <person name="Uchiyama I."/>
            <person name="Ito T."/>
            <person name="Fujiyama A."/>
            <person name="Inagaki F."/>
            <person name="Takami H."/>
        </authorList>
    </citation>
    <scope>NUCLEOTIDE SEQUENCE</scope>
    <source>
        <strain evidence="2">Expedition CK06-06</strain>
    </source>
</reference>
<comment type="similarity">
    <text evidence="1">Belongs to the class-IV pyridoxal-phosphate-dependent aminotransferase family.</text>
</comment>
<dbReference type="AlphaFoldDB" id="X1LIX2"/>
<protein>
    <recommendedName>
        <fullName evidence="3">Branched-chain amino acid aminotransferase</fullName>
    </recommendedName>
</protein>
<dbReference type="SUPFAM" id="SSF56752">
    <property type="entry name" value="D-aminoacid aminotransferase-like PLP-dependent enzymes"/>
    <property type="match status" value="1"/>
</dbReference>
<gene>
    <name evidence="2" type="ORF">S06H3_06660</name>
</gene>
<proteinExistence type="inferred from homology"/>
<dbReference type="InterPro" id="IPR050571">
    <property type="entry name" value="Class-IV_PLP-Dep_Aminotrnsfr"/>
</dbReference>
<evidence type="ECO:0000256" key="1">
    <source>
        <dbReference type="ARBA" id="ARBA00009320"/>
    </source>
</evidence>
<dbReference type="GO" id="GO:0019752">
    <property type="term" value="P:carboxylic acid metabolic process"/>
    <property type="evidence" value="ECO:0007669"/>
    <property type="project" value="TreeGrafter"/>
</dbReference>
<dbReference type="GO" id="GO:0003824">
    <property type="term" value="F:catalytic activity"/>
    <property type="evidence" value="ECO:0007669"/>
    <property type="project" value="InterPro"/>
</dbReference>
<dbReference type="InterPro" id="IPR036038">
    <property type="entry name" value="Aminotransferase-like"/>
</dbReference>
<accession>X1LIX2</accession>
<dbReference type="PANTHER" id="PTHR42743">
    <property type="entry name" value="AMINO-ACID AMINOTRANSFERASE"/>
    <property type="match status" value="1"/>
</dbReference>
<sequence>RDTVIKLAKNELGLETIERSVDKSELYLADECFFSGTAAHIAPIVEIDHRPVGTGEIGKITSALQEFFAEVILGRNPKYLDWYTFLAKSQILNSNS</sequence>
<dbReference type="InterPro" id="IPR043132">
    <property type="entry name" value="BCAT-like_C"/>
</dbReference>
<feature type="non-terminal residue" evidence="2">
    <location>
        <position position="1"/>
    </location>
</feature>
<evidence type="ECO:0008006" key="3">
    <source>
        <dbReference type="Google" id="ProtNLM"/>
    </source>
</evidence>
<dbReference type="PANTHER" id="PTHR42743:SF4">
    <property type="entry name" value="BRANCHED-CHAIN-AMINO-ACID AMINOTRANSFERASE-RELATED"/>
    <property type="match status" value="1"/>
</dbReference>
<dbReference type="Gene3D" id="3.20.10.10">
    <property type="entry name" value="D-amino Acid Aminotransferase, subunit A, domain 2"/>
    <property type="match status" value="1"/>
</dbReference>